<gene>
    <name evidence="1" type="ORF">RYZ67_07800</name>
</gene>
<organism evidence="1 2">
    <name type="scientific">Citrobacter freundii</name>
    <dbReference type="NCBI Taxonomy" id="546"/>
    <lineage>
        <taxon>Bacteria</taxon>
        <taxon>Pseudomonadati</taxon>
        <taxon>Pseudomonadota</taxon>
        <taxon>Gammaproteobacteria</taxon>
        <taxon>Enterobacterales</taxon>
        <taxon>Enterobacteriaceae</taxon>
        <taxon>Citrobacter</taxon>
        <taxon>Citrobacter freundii complex</taxon>
    </lineage>
</organism>
<dbReference type="EMBL" id="JAWPBU010000006">
    <property type="protein sequence ID" value="MDW2758383.1"/>
    <property type="molecule type" value="Genomic_DNA"/>
</dbReference>
<accession>A0AAJ4LDN2</accession>
<dbReference type="AlphaFoldDB" id="A0AAJ4LDN2"/>
<evidence type="ECO:0000313" key="1">
    <source>
        <dbReference type="EMBL" id="MDW2758383.1"/>
    </source>
</evidence>
<comment type="caution">
    <text evidence="1">The sequence shown here is derived from an EMBL/GenBank/DDBJ whole genome shotgun (WGS) entry which is preliminary data.</text>
</comment>
<evidence type="ECO:0000313" key="2">
    <source>
        <dbReference type="Proteomes" id="UP001278087"/>
    </source>
</evidence>
<proteinExistence type="predicted"/>
<sequence length="64" mass="7299">MNALRIKEENGEVNYFIGRGPVSEMIFPKIPLGALLDVDIDSNANIRLMYLGYESEDYILTNDF</sequence>
<reference evidence="1" key="1">
    <citation type="submission" date="2023-10" db="EMBL/GenBank/DDBJ databases">
        <title>Fecal carriage and genetic characteristics of carbapenem-resistant Enterobacterales among healthy adults from four provinces of China.</title>
        <authorList>
            <person name="Li Y."/>
            <person name="Zhang R."/>
        </authorList>
    </citation>
    <scope>NUCLEOTIDE SEQUENCE</scope>
    <source>
        <strain evidence="1">HN-136</strain>
    </source>
</reference>
<name>A0AAJ4LDN2_CITFR</name>
<protein>
    <submittedName>
        <fullName evidence="1">Uncharacterized protein</fullName>
    </submittedName>
</protein>
<dbReference type="RefSeq" id="WP_048997994.1">
    <property type="nucleotide sequence ID" value="NZ_CAYAEP010000033.1"/>
</dbReference>
<dbReference type="Proteomes" id="UP001278087">
    <property type="component" value="Unassembled WGS sequence"/>
</dbReference>